<accession>A0A8G0ZQY6</accession>
<dbReference type="InterPro" id="IPR039420">
    <property type="entry name" value="WalR-like"/>
</dbReference>
<evidence type="ECO:0000313" key="11">
    <source>
        <dbReference type="Proteomes" id="UP000826300"/>
    </source>
</evidence>
<dbReference type="Gene3D" id="3.40.50.2300">
    <property type="match status" value="1"/>
</dbReference>
<keyword evidence="1 6" id="KW-0597">Phosphoprotein</keyword>
<dbReference type="Pfam" id="PF00486">
    <property type="entry name" value="Trans_reg_C"/>
    <property type="match status" value="1"/>
</dbReference>
<dbReference type="SMART" id="SM00862">
    <property type="entry name" value="Trans_reg_C"/>
    <property type="match status" value="1"/>
</dbReference>
<dbReference type="GO" id="GO:0000976">
    <property type="term" value="F:transcription cis-regulatory region binding"/>
    <property type="evidence" value="ECO:0007669"/>
    <property type="project" value="TreeGrafter"/>
</dbReference>
<dbReference type="InterPro" id="IPR001789">
    <property type="entry name" value="Sig_transdc_resp-reg_receiver"/>
</dbReference>
<evidence type="ECO:0000256" key="5">
    <source>
        <dbReference type="ARBA" id="ARBA00023163"/>
    </source>
</evidence>
<keyword evidence="11" id="KW-1185">Reference proteome</keyword>
<dbReference type="AlphaFoldDB" id="A0A8G0ZQY6"/>
<evidence type="ECO:0000256" key="4">
    <source>
        <dbReference type="ARBA" id="ARBA00023125"/>
    </source>
</evidence>
<dbReference type="RefSeq" id="WP_220662042.1">
    <property type="nucleotide sequence ID" value="NZ_CP069370.1"/>
</dbReference>
<dbReference type="PANTHER" id="PTHR48111:SF4">
    <property type="entry name" value="DNA-BINDING DUAL TRANSCRIPTIONAL REGULATOR OMPR"/>
    <property type="match status" value="1"/>
</dbReference>
<keyword evidence="3" id="KW-0805">Transcription regulation</keyword>
<dbReference type="InterPro" id="IPR011006">
    <property type="entry name" value="CheY-like_superfamily"/>
</dbReference>
<dbReference type="InterPro" id="IPR001867">
    <property type="entry name" value="OmpR/PhoB-type_DNA-bd"/>
</dbReference>
<feature type="domain" description="OmpR/PhoB-type" evidence="9">
    <location>
        <begin position="139"/>
        <end position="240"/>
    </location>
</feature>
<feature type="modified residue" description="4-aspartylphosphate" evidence="6">
    <location>
        <position position="56"/>
    </location>
</feature>
<reference evidence="10" key="1">
    <citation type="submission" date="2021-02" db="EMBL/GenBank/DDBJ databases">
        <title>Rhodobacter shimadae sp. nov., an aerobic anoxygenic phototrophic bacterium isolated from a hot spring.</title>
        <authorList>
            <person name="Muramatsu S."/>
            <person name="Haruta S."/>
            <person name="Hirose S."/>
            <person name="Hanada S."/>
        </authorList>
    </citation>
    <scope>NUCLEOTIDE SEQUENCE</scope>
    <source>
        <strain evidence="10">N10</strain>
    </source>
</reference>
<evidence type="ECO:0000256" key="2">
    <source>
        <dbReference type="ARBA" id="ARBA00023012"/>
    </source>
</evidence>
<dbReference type="CDD" id="cd00383">
    <property type="entry name" value="trans_reg_C"/>
    <property type="match status" value="1"/>
</dbReference>
<gene>
    <name evidence="10" type="ORF">JO391_19365</name>
</gene>
<keyword evidence="2" id="KW-0902">Two-component regulatory system</keyword>
<evidence type="ECO:0000256" key="7">
    <source>
        <dbReference type="PROSITE-ProRule" id="PRU01091"/>
    </source>
</evidence>
<name>A0A8G0ZQY6_9RHOB</name>
<dbReference type="PROSITE" id="PS50110">
    <property type="entry name" value="RESPONSE_REGULATORY"/>
    <property type="match status" value="1"/>
</dbReference>
<dbReference type="InterPro" id="IPR016032">
    <property type="entry name" value="Sig_transdc_resp-reg_C-effctor"/>
</dbReference>
<dbReference type="GO" id="GO:0000156">
    <property type="term" value="F:phosphorelay response regulator activity"/>
    <property type="evidence" value="ECO:0007669"/>
    <property type="project" value="TreeGrafter"/>
</dbReference>
<organism evidence="10 11">
    <name type="scientific">Neotabrizicola shimadae</name>
    <dbReference type="NCBI Taxonomy" id="2807096"/>
    <lineage>
        <taxon>Bacteria</taxon>
        <taxon>Pseudomonadati</taxon>
        <taxon>Pseudomonadota</taxon>
        <taxon>Alphaproteobacteria</taxon>
        <taxon>Rhodobacterales</taxon>
        <taxon>Paracoccaceae</taxon>
        <taxon>Neotabrizicola</taxon>
    </lineage>
</organism>
<dbReference type="GO" id="GO:0032993">
    <property type="term" value="C:protein-DNA complex"/>
    <property type="evidence" value="ECO:0007669"/>
    <property type="project" value="TreeGrafter"/>
</dbReference>
<dbReference type="PROSITE" id="PS51755">
    <property type="entry name" value="OMPR_PHOB"/>
    <property type="match status" value="1"/>
</dbReference>
<dbReference type="EMBL" id="CP069370">
    <property type="protein sequence ID" value="QYZ69826.1"/>
    <property type="molecule type" value="Genomic_DNA"/>
</dbReference>
<sequence length="240" mass="26746">MDDLKRRILVLDDDPEVRVTFSDVLIEEGFEVQTAGTIAEFQVISRARKFDLFLLDVGLPDGSGLSLLKPLREETEAGVILLAPRRDRIDEVVGPEQGAHDYVGKSCPLPELVARIHAVLRRISPRGAPAMAGPDVSLPVDFQFDGYRVCLSARRVLAPDGSDVALTRAEFEILGVFLKCQGCILTRDQLMRTVRGRDRESHDRAVDTLVSKLRRKLPPQEGRTIPYIRTVHGLGYEFMG</sequence>
<dbReference type="Gene3D" id="1.10.10.10">
    <property type="entry name" value="Winged helix-like DNA-binding domain superfamily/Winged helix DNA-binding domain"/>
    <property type="match status" value="1"/>
</dbReference>
<dbReference type="Proteomes" id="UP000826300">
    <property type="component" value="Chromosome"/>
</dbReference>
<dbReference type="GO" id="GO:0006355">
    <property type="term" value="P:regulation of DNA-templated transcription"/>
    <property type="evidence" value="ECO:0007669"/>
    <property type="project" value="InterPro"/>
</dbReference>
<dbReference type="PANTHER" id="PTHR48111">
    <property type="entry name" value="REGULATOR OF RPOS"/>
    <property type="match status" value="1"/>
</dbReference>
<dbReference type="Gene3D" id="6.10.250.690">
    <property type="match status" value="1"/>
</dbReference>
<evidence type="ECO:0000256" key="3">
    <source>
        <dbReference type="ARBA" id="ARBA00023015"/>
    </source>
</evidence>
<feature type="DNA-binding region" description="OmpR/PhoB-type" evidence="7">
    <location>
        <begin position="139"/>
        <end position="240"/>
    </location>
</feature>
<evidence type="ECO:0000256" key="1">
    <source>
        <dbReference type="ARBA" id="ARBA00022553"/>
    </source>
</evidence>
<keyword evidence="5" id="KW-0804">Transcription</keyword>
<dbReference type="KEGG" id="nsm:JO391_19365"/>
<feature type="domain" description="Response regulatory" evidence="8">
    <location>
        <begin position="7"/>
        <end position="120"/>
    </location>
</feature>
<evidence type="ECO:0000256" key="6">
    <source>
        <dbReference type="PROSITE-ProRule" id="PRU00169"/>
    </source>
</evidence>
<dbReference type="GO" id="GO:0005829">
    <property type="term" value="C:cytosol"/>
    <property type="evidence" value="ECO:0007669"/>
    <property type="project" value="TreeGrafter"/>
</dbReference>
<dbReference type="SUPFAM" id="SSF46894">
    <property type="entry name" value="C-terminal effector domain of the bipartite response regulators"/>
    <property type="match status" value="1"/>
</dbReference>
<proteinExistence type="predicted"/>
<evidence type="ECO:0000313" key="10">
    <source>
        <dbReference type="EMBL" id="QYZ69826.1"/>
    </source>
</evidence>
<dbReference type="SMART" id="SM00448">
    <property type="entry name" value="REC"/>
    <property type="match status" value="1"/>
</dbReference>
<protein>
    <submittedName>
        <fullName evidence="10">Response regulator transcription factor</fullName>
    </submittedName>
</protein>
<keyword evidence="4 7" id="KW-0238">DNA-binding</keyword>
<evidence type="ECO:0000259" key="9">
    <source>
        <dbReference type="PROSITE" id="PS51755"/>
    </source>
</evidence>
<dbReference type="Pfam" id="PF00072">
    <property type="entry name" value="Response_reg"/>
    <property type="match status" value="1"/>
</dbReference>
<evidence type="ECO:0000259" key="8">
    <source>
        <dbReference type="PROSITE" id="PS50110"/>
    </source>
</evidence>
<dbReference type="InterPro" id="IPR036388">
    <property type="entry name" value="WH-like_DNA-bd_sf"/>
</dbReference>
<dbReference type="SUPFAM" id="SSF52172">
    <property type="entry name" value="CheY-like"/>
    <property type="match status" value="1"/>
</dbReference>